<dbReference type="PANTHER" id="PTHR47370">
    <property type="entry name" value="ACYL-COA N-ACYLTRANSFERASES (NAT) SUPERFAMILY PROTEIN"/>
    <property type="match status" value="1"/>
</dbReference>
<dbReference type="AlphaFoldDB" id="A0A7J6W0I0"/>
<sequence>MEEWFIANNAEFAYMAATEKDNEASLQLLINKHGFVKFRKPAILVNPVGNHTLHISSKVEILKLKTEQAECLYIRLMASTEFFSHDMDRILTNKLSSGKDSNLECKGQQIPHLQ</sequence>
<dbReference type="GO" id="GO:0016746">
    <property type="term" value="F:acyltransferase activity"/>
    <property type="evidence" value="ECO:0007669"/>
    <property type="project" value="UniProtKB-KW"/>
</dbReference>
<keyword evidence="1" id="KW-0012">Acyltransferase</keyword>
<protein>
    <submittedName>
        <fullName evidence="1">Acyl-CoA N-acyltransferases (NAT) superfamily protein</fullName>
    </submittedName>
</protein>
<dbReference type="OrthoDB" id="10543473at2759"/>
<evidence type="ECO:0000313" key="1">
    <source>
        <dbReference type="EMBL" id="KAF5190593.1"/>
    </source>
</evidence>
<keyword evidence="2" id="KW-1185">Reference proteome</keyword>
<dbReference type="PANTHER" id="PTHR47370:SF1">
    <property type="entry name" value="ACYL-COA N-ACYLTRANSFERASES (NAT) SUPERFAMILY PROTEIN"/>
    <property type="match status" value="1"/>
</dbReference>
<accession>A0A7J6W0I0</accession>
<keyword evidence="1" id="KW-0808">Transferase</keyword>
<organism evidence="1 2">
    <name type="scientific">Thalictrum thalictroides</name>
    <name type="common">Rue-anemone</name>
    <name type="synonym">Anemone thalictroides</name>
    <dbReference type="NCBI Taxonomy" id="46969"/>
    <lineage>
        <taxon>Eukaryota</taxon>
        <taxon>Viridiplantae</taxon>
        <taxon>Streptophyta</taxon>
        <taxon>Embryophyta</taxon>
        <taxon>Tracheophyta</taxon>
        <taxon>Spermatophyta</taxon>
        <taxon>Magnoliopsida</taxon>
        <taxon>Ranunculales</taxon>
        <taxon>Ranunculaceae</taxon>
        <taxon>Thalictroideae</taxon>
        <taxon>Thalictrum</taxon>
    </lineage>
</organism>
<comment type="caution">
    <text evidence="1">The sequence shown here is derived from an EMBL/GenBank/DDBJ whole genome shotgun (WGS) entry which is preliminary data.</text>
</comment>
<name>A0A7J6W0I0_THATH</name>
<gene>
    <name evidence="1" type="ORF">FRX31_019820</name>
</gene>
<dbReference type="Proteomes" id="UP000554482">
    <property type="component" value="Unassembled WGS sequence"/>
</dbReference>
<reference evidence="1 2" key="1">
    <citation type="submission" date="2020-06" db="EMBL/GenBank/DDBJ databases">
        <title>Transcriptomic and genomic resources for Thalictrum thalictroides and T. hernandezii: Facilitating candidate gene discovery in an emerging model plant lineage.</title>
        <authorList>
            <person name="Arias T."/>
            <person name="Riano-Pachon D.M."/>
            <person name="Di Stilio V.S."/>
        </authorList>
    </citation>
    <scope>NUCLEOTIDE SEQUENCE [LARGE SCALE GENOMIC DNA]</scope>
    <source>
        <strain evidence="2">cv. WT478/WT964</strain>
        <tissue evidence="1">Leaves</tissue>
    </source>
</reference>
<evidence type="ECO:0000313" key="2">
    <source>
        <dbReference type="Proteomes" id="UP000554482"/>
    </source>
</evidence>
<dbReference type="EMBL" id="JABWDY010023957">
    <property type="protein sequence ID" value="KAF5190593.1"/>
    <property type="molecule type" value="Genomic_DNA"/>
</dbReference>
<proteinExistence type="predicted"/>
<dbReference type="InterPro" id="IPR052810">
    <property type="entry name" value="Plant_NAT"/>
</dbReference>